<dbReference type="GO" id="GO:0030247">
    <property type="term" value="F:polysaccharide binding"/>
    <property type="evidence" value="ECO:0007669"/>
    <property type="project" value="UniProtKB-UniRule"/>
</dbReference>
<dbReference type="RefSeq" id="WP_072479914.1">
    <property type="nucleotide sequence ID" value="NZ_FPJG01000006.1"/>
</dbReference>
<feature type="domain" description="CBM2" evidence="1">
    <location>
        <begin position="26"/>
        <end position="136"/>
    </location>
</feature>
<dbReference type="AlphaFoldDB" id="A0A1K1SSD0"/>
<evidence type="ECO:0000313" key="3">
    <source>
        <dbReference type="Proteomes" id="UP000182740"/>
    </source>
</evidence>
<protein>
    <submittedName>
        <fullName evidence="2">Cellulose binding domain-containing protein</fullName>
    </submittedName>
</protein>
<keyword evidence="3" id="KW-1185">Reference proteome</keyword>
<evidence type="ECO:0000259" key="1">
    <source>
        <dbReference type="PROSITE" id="PS51173"/>
    </source>
</evidence>
<name>A0A1K1SSD0_9PSEU</name>
<dbReference type="STRING" id="546364.SAMN04489730_6616"/>
<dbReference type="EMBL" id="FPJG01000006">
    <property type="protein sequence ID" value="SFW87202.1"/>
    <property type="molecule type" value="Genomic_DNA"/>
</dbReference>
<gene>
    <name evidence="2" type="ORF">SAMN04489730_6616</name>
</gene>
<evidence type="ECO:0000313" key="2">
    <source>
        <dbReference type="EMBL" id="SFW87202.1"/>
    </source>
</evidence>
<organism evidence="2 3">
    <name type="scientific">Amycolatopsis australiensis</name>
    <dbReference type="NCBI Taxonomy" id="546364"/>
    <lineage>
        <taxon>Bacteria</taxon>
        <taxon>Bacillati</taxon>
        <taxon>Actinomycetota</taxon>
        <taxon>Actinomycetes</taxon>
        <taxon>Pseudonocardiales</taxon>
        <taxon>Pseudonocardiaceae</taxon>
        <taxon>Amycolatopsis</taxon>
    </lineage>
</organism>
<dbReference type="SUPFAM" id="SSF49384">
    <property type="entry name" value="Carbohydrate-binding domain"/>
    <property type="match status" value="1"/>
</dbReference>
<dbReference type="GO" id="GO:0005975">
    <property type="term" value="P:carbohydrate metabolic process"/>
    <property type="evidence" value="ECO:0007669"/>
    <property type="project" value="InterPro"/>
</dbReference>
<dbReference type="Proteomes" id="UP000182740">
    <property type="component" value="Unassembled WGS sequence"/>
</dbReference>
<dbReference type="Gene3D" id="2.60.40.290">
    <property type="match status" value="1"/>
</dbReference>
<dbReference type="InterPro" id="IPR001919">
    <property type="entry name" value="CBD2"/>
</dbReference>
<dbReference type="SMART" id="SM00637">
    <property type="entry name" value="CBD_II"/>
    <property type="match status" value="1"/>
</dbReference>
<sequence length="136" mass="14313">MPSPTAVTTVLRQTATPSEALPATEPAKEPAKCLVRFTVQDQWNDGFTAAVTITNNSDRTLRPWTLTWTFTAGQRVTHGWDGRYTQTGGRVTVEAESYNGTLAPGSSVSTGLNGAFDHGNPAPGGFTLNGSPCDAG</sequence>
<dbReference type="InterPro" id="IPR008965">
    <property type="entry name" value="CBM2/CBM3_carb-bd_dom_sf"/>
</dbReference>
<dbReference type="GO" id="GO:0004553">
    <property type="term" value="F:hydrolase activity, hydrolyzing O-glycosyl compounds"/>
    <property type="evidence" value="ECO:0007669"/>
    <property type="project" value="InterPro"/>
</dbReference>
<dbReference type="PROSITE" id="PS51173">
    <property type="entry name" value="CBM2"/>
    <property type="match status" value="1"/>
</dbReference>
<dbReference type="Pfam" id="PF00553">
    <property type="entry name" value="CBM_2"/>
    <property type="match status" value="1"/>
</dbReference>
<proteinExistence type="predicted"/>
<accession>A0A1K1SSD0</accession>
<dbReference type="InterPro" id="IPR012291">
    <property type="entry name" value="CBM2_carb-bd_dom_sf"/>
</dbReference>
<reference evidence="3" key="1">
    <citation type="submission" date="2016-11" db="EMBL/GenBank/DDBJ databases">
        <authorList>
            <person name="Varghese N."/>
            <person name="Submissions S."/>
        </authorList>
    </citation>
    <scope>NUCLEOTIDE SEQUENCE [LARGE SCALE GENOMIC DNA]</scope>
    <source>
        <strain evidence="3">DSM 44671</strain>
    </source>
</reference>